<protein>
    <submittedName>
        <fullName evidence="1">Uncharacterized protein</fullName>
    </submittedName>
</protein>
<proteinExistence type="predicted"/>
<reference evidence="1 2" key="1">
    <citation type="submission" date="2020-08" db="EMBL/GenBank/DDBJ databases">
        <title>Sequencing the genomes of 1000 actinobacteria strains.</title>
        <authorList>
            <person name="Klenk H.-P."/>
        </authorList>
    </citation>
    <scope>NUCLEOTIDE SEQUENCE [LARGE SCALE GENOMIC DNA]</scope>
    <source>
        <strain evidence="1 2">DSM 17294</strain>
    </source>
</reference>
<accession>A0A841DWN5</accession>
<dbReference type="Proteomes" id="UP000558997">
    <property type="component" value="Unassembled WGS sequence"/>
</dbReference>
<dbReference type="AlphaFoldDB" id="A0A841DWN5"/>
<evidence type="ECO:0000313" key="1">
    <source>
        <dbReference type="EMBL" id="MBB5981176.1"/>
    </source>
</evidence>
<gene>
    <name evidence="1" type="ORF">HDA44_004517</name>
</gene>
<sequence>MATLMFPIGHCLGTYYTDSADDHVQQVRLGGEIVELSDEEFTVWSLAHGMSDEAGQAVWDRTRIMTLLTSDFPAEVIDRLLDRHLLAEVDMDDPTTFAVRHRLLPLQLGLGNTTDVPAMFRSGTTDLPLAGMSRVLYDLWLWAHLSPNLLAACKEHQIDLKAVLNTLHALLTPNAACLDFAAPEQP</sequence>
<dbReference type="RefSeq" id="WP_184837464.1">
    <property type="nucleotide sequence ID" value="NZ_BAAAVN010000035.1"/>
</dbReference>
<name>A0A841DWN5_9ACTN</name>
<evidence type="ECO:0000313" key="2">
    <source>
        <dbReference type="Proteomes" id="UP000558997"/>
    </source>
</evidence>
<organism evidence="1 2">
    <name type="scientific">Kribbella solani</name>
    <dbReference type="NCBI Taxonomy" id="236067"/>
    <lineage>
        <taxon>Bacteria</taxon>
        <taxon>Bacillati</taxon>
        <taxon>Actinomycetota</taxon>
        <taxon>Actinomycetes</taxon>
        <taxon>Propionibacteriales</taxon>
        <taxon>Kribbellaceae</taxon>
        <taxon>Kribbella</taxon>
    </lineage>
</organism>
<keyword evidence="2" id="KW-1185">Reference proteome</keyword>
<dbReference type="EMBL" id="JACHNF010000001">
    <property type="protein sequence ID" value="MBB5981176.1"/>
    <property type="molecule type" value="Genomic_DNA"/>
</dbReference>
<comment type="caution">
    <text evidence="1">The sequence shown here is derived from an EMBL/GenBank/DDBJ whole genome shotgun (WGS) entry which is preliminary data.</text>
</comment>